<feature type="transmembrane region" description="Helical" evidence="6">
    <location>
        <begin position="209"/>
        <end position="227"/>
    </location>
</feature>
<feature type="transmembrane region" description="Helical" evidence="6">
    <location>
        <begin position="239"/>
        <end position="263"/>
    </location>
</feature>
<dbReference type="Pfam" id="PF03631">
    <property type="entry name" value="Virul_fac_BrkB"/>
    <property type="match status" value="1"/>
</dbReference>
<evidence type="ECO:0000256" key="1">
    <source>
        <dbReference type="ARBA" id="ARBA00004651"/>
    </source>
</evidence>
<organism evidence="7 8">
    <name type="scientific">Flavobacterium humi</name>
    <dbReference type="NCBI Taxonomy" id="2562683"/>
    <lineage>
        <taxon>Bacteria</taxon>
        <taxon>Pseudomonadati</taxon>
        <taxon>Bacteroidota</taxon>
        <taxon>Flavobacteriia</taxon>
        <taxon>Flavobacteriales</taxon>
        <taxon>Flavobacteriaceae</taxon>
        <taxon>Flavobacterium</taxon>
    </lineage>
</organism>
<evidence type="ECO:0000313" key="7">
    <source>
        <dbReference type="EMBL" id="TGD58177.1"/>
    </source>
</evidence>
<gene>
    <name evidence="7" type="ORF">E4635_09225</name>
</gene>
<dbReference type="InterPro" id="IPR017039">
    <property type="entry name" value="Virul_fac_BrkB"/>
</dbReference>
<comment type="subcellular location">
    <subcellularLocation>
        <location evidence="1">Cell membrane</location>
        <topology evidence="1">Multi-pass membrane protein</topology>
    </subcellularLocation>
</comment>
<feature type="transmembrane region" description="Helical" evidence="6">
    <location>
        <begin position="55"/>
        <end position="80"/>
    </location>
</feature>
<evidence type="ECO:0000256" key="6">
    <source>
        <dbReference type="SAM" id="Phobius"/>
    </source>
</evidence>
<feature type="transmembrane region" description="Helical" evidence="6">
    <location>
        <begin position="120"/>
        <end position="139"/>
    </location>
</feature>
<name>A0A4Z0L721_9FLAO</name>
<dbReference type="NCBIfam" id="TIGR00765">
    <property type="entry name" value="yihY_not_rbn"/>
    <property type="match status" value="1"/>
</dbReference>
<dbReference type="OrthoDB" id="977385at2"/>
<keyword evidence="4 6" id="KW-1133">Transmembrane helix</keyword>
<proteinExistence type="predicted"/>
<evidence type="ECO:0000256" key="3">
    <source>
        <dbReference type="ARBA" id="ARBA00022692"/>
    </source>
</evidence>
<reference evidence="7 8" key="1">
    <citation type="submission" date="2019-04" db="EMBL/GenBank/DDBJ databases">
        <title>Flavobacterium sp. strain DS2-A Genome sequencing and assembly.</title>
        <authorList>
            <person name="Kim I."/>
        </authorList>
    </citation>
    <scope>NUCLEOTIDE SEQUENCE [LARGE SCALE GENOMIC DNA]</scope>
    <source>
        <strain evidence="7 8">DS2-A</strain>
    </source>
</reference>
<dbReference type="PANTHER" id="PTHR30213:SF0">
    <property type="entry name" value="UPF0761 MEMBRANE PROTEIN YIHY"/>
    <property type="match status" value="1"/>
</dbReference>
<dbReference type="PIRSF" id="PIRSF035875">
    <property type="entry name" value="RNase_BN"/>
    <property type="match status" value="1"/>
</dbReference>
<dbReference type="RefSeq" id="WP_135526347.1">
    <property type="nucleotide sequence ID" value="NZ_SRLH01000004.1"/>
</dbReference>
<feature type="transmembrane region" description="Helical" evidence="6">
    <location>
        <begin position="160"/>
        <end position="187"/>
    </location>
</feature>
<keyword evidence="3 6" id="KW-0812">Transmembrane</keyword>
<keyword evidence="2" id="KW-1003">Cell membrane</keyword>
<dbReference type="PANTHER" id="PTHR30213">
    <property type="entry name" value="INNER MEMBRANE PROTEIN YHJD"/>
    <property type="match status" value="1"/>
</dbReference>
<dbReference type="GO" id="GO:0005886">
    <property type="term" value="C:plasma membrane"/>
    <property type="evidence" value="ECO:0007669"/>
    <property type="project" value="UniProtKB-SubCell"/>
</dbReference>
<evidence type="ECO:0000256" key="5">
    <source>
        <dbReference type="ARBA" id="ARBA00023136"/>
    </source>
</evidence>
<keyword evidence="5 6" id="KW-0472">Membrane</keyword>
<sequence length="315" mass="35918">MSKEIEDILRKIPLVRQLVVILQNIKLPRLAGVSLYDLIEFYIDGIVRGAIAYRAAAIAFSFFMALFPFALFILNLIPYIPIENFQEDFLGFVQENVPPTTFDAIANIINDILHNSHSGLLSTGVILSVFLMTNGVNAVMSGFETSHHIVEKRAYFRQYFVALFISLLLTFNLLITVATIVVFEVFIQKTIIQDVLSSRISDKISLIEFGRYIFLVIMILLSTAILFKFGIRQTKKRAFISVGTVFTTILIIVSSYFFGIWVVKFSKYNELYGSIGTLLIVMFYLWINCMVLLLGFELDASIYRLKHHPTKNPHL</sequence>
<accession>A0A4Z0L721</accession>
<dbReference type="Proteomes" id="UP000297407">
    <property type="component" value="Unassembled WGS sequence"/>
</dbReference>
<protein>
    <submittedName>
        <fullName evidence="7">YihY/virulence factor BrkB family protein</fullName>
    </submittedName>
</protein>
<evidence type="ECO:0000313" key="8">
    <source>
        <dbReference type="Proteomes" id="UP000297407"/>
    </source>
</evidence>
<evidence type="ECO:0000256" key="4">
    <source>
        <dbReference type="ARBA" id="ARBA00022989"/>
    </source>
</evidence>
<comment type="caution">
    <text evidence="7">The sequence shown here is derived from an EMBL/GenBank/DDBJ whole genome shotgun (WGS) entry which is preliminary data.</text>
</comment>
<evidence type="ECO:0000256" key="2">
    <source>
        <dbReference type="ARBA" id="ARBA00022475"/>
    </source>
</evidence>
<dbReference type="EMBL" id="SRLH01000004">
    <property type="protein sequence ID" value="TGD58177.1"/>
    <property type="molecule type" value="Genomic_DNA"/>
</dbReference>
<keyword evidence="8" id="KW-1185">Reference proteome</keyword>
<dbReference type="AlphaFoldDB" id="A0A4Z0L721"/>
<feature type="transmembrane region" description="Helical" evidence="6">
    <location>
        <begin position="275"/>
        <end position="296"/>
    </location>
</feature>